<feature type="compositionally biased region" description="Basic residues" evidence="1">
    <location>
        <begin position="17"/>
        <end position="27"/>
    </location>
</feature>
<comment type="caution">
    <text evidence="2">The sequence shown here is derived from an EMBL/GenBank/DDBJ whole genome shotgun (WGS) entry which is preliminary data.</text>
</comment>
<dbReference type="VEuPathDB" id="FungiDB:RhiirFUN_013751"/>
<proteinExistence type="predicted"/>
<dbReference type="VEuPathDB" id="FungiDB:FUN_015756"/>
<dbReference type="Proteomes" id="UP000233469">
    <property type="component" value="Unassembled WGS sequence"/>
</dbReference>
<feature type="region of interest" description="Disordered" evidence="1">
    <location>
        <begin position="1"/>
        <end position="31"/>
    </location>
</feature>
<evidence type="ECO:0000313" key="2">
    <source>
        <dbReference type="EMBL" id="PKK63612.1"/>
    </source>
</evidence>
<dbReference type="EMBL" id="LLXL01001610">
    <property type="protein sequence ID" value="PKK63612.1"/>
    <property type="molecule type" value="Genomic_DNA"/>
</dbReference>
<accession>A0A2N1MPQ6</accession>
<reference evidence="2 3" key="1">
    <citation type="submission" date="2016-04" db="EMBL/GenBank/DDBJ databases">
        <title>Genome analyses suggest a sexual origin of heterokaryosis in a supposedly ancient asexual fungus.</title>
        <authorList>
            <person name="Ropars J."/>
            <person name="Sedzielewska K."/>
            <person name="Noel J."/>
            <person name="Charron P."/>
            <person name="Farinelli L."/>
            <person name="Marton T."/>
            <person name="Kruger M."/>
            <person name="Pelin A."/>
            <person name="Brachmann A."/>
            <person name="Corradi N."/>
        </authorList>
    </citation>
    <scope>NUCLEOTIDE SEQUENCE [LARGE SCALE GENOMIC DNA]</scope>
    <source>
        <strain evidence="2 3">C2</strain>
    </source>
</reference>
<gene>
    <name evidence="2" type="ORF">RhiirC2_788649</name>
</gene>
<sequence>MKGLRKSHRNGELATTPRKRRNNKKRSATQTIPNGKIAEIPDEGTYETLKEVEYVESLKIKRSYKYKIVKVRLRFTKTYENIYTRGGYFNNETDMMKAIFDSVMKNDLGSSLLIKHQDQLIGRTNFEAMDSPMDSKVQNDKQVEDFNKLNSDFSERIKDINGNAQETKLGFFRSIDQESFVLA</sequence>
<dbReference type="AlphaFoldDB" id="A0A2N1MPQ6"/>
<organism evidence="2 3">
    <name type="scientific">Rhizophagus irregularis</name>
    <dbReference type="NCBI Taxonomy" id="588596"/>
    <lineage>
        <taxon>Eukaryota</taxon>
        <taxon>Fungi</taxon>
        <taxon>Fungi incertae sedis</taxon>
        <taxon>Mucoromycota</taxon>
        <taxon>Glomeromycotina</taxon>
        <taxon>Glomeromycetes</taxon>
        <taxon>Glomerales</taxon>
        <taxon>Glomeraceae</taxon>
        <taxon>Rhizophagus</taxon>
    </lineage>
</organism>
<reference evidence="2 3" key="2">
    <citation type="submission" date="2017-10" db="EMBL/GenBank/DDBJ databases">
        <title>Extensive intraspecific genome diversity in a model arbuscular mycorrhizal fungus.</title>
        <authorList>
            <person name="Chen E.C.H."/>
            <person name="Morin E."/>
            <person name="Baudet D."/>
            <person name="Noel J."/>
            <person name="Ndikumana S."/>
            <person name="Charron P."/>
            <person name="St-Onge C."/>
            <person name="Giorgi J."/>
            <person name="Grigoriev I.V."/>
            <person name="Roux C."/>
            <person name="Martin F.M."/>
            <person name="Corradi N."/>
        </authorList>
    </citation>
    <scope>NUCLEOTIDE SEQUENCE [LARGE SCALE GENOMIC DNA]</scope>
    <source>
        <strain evidence="2 3">C2</strain>
    </source>
</reference>
<protein>
    <submittedName>
        <fullName evidence="2">Uncharacterized protein</fullName>
    </submittedName>
</protein>
<name>A0A2N1MPQ6_9GLOM</name>
<evidence type="ECO:0000256" key="1">
    <source>
        <dbReference type="SAM" id="MobiDB-lite"/>
    </source>
</evidence>
<evidence type="ECO:0000313" key="3">
    <source>
        <dbReference type="Proteomes" id="UP000233469"/>
    </source>
</evidence>